<dbReference type="RefSeq" id="WP_183347554.1">
    <property type="nucleotide sequence ID" value="NZ_JACHEO010000001.1"/>
</dbReference>
<evidence type="ECO:0000313" key="2">
    <source>
        <dbReference type="Proteomes" id="UP000539642"/>
    </source>
</evidence>
<sequence>MIKKAAQFLLKIILSLFFLIFFSDVSFAKNSNSDEFTVSINAENIKIYKAIEYIKEKYGWDVVLSDRLKSKNFSGKYIDEPLRTFFKKILNEKNIAILYDYKIKVIKVCAYGLSINNGNGDYANLSISEVDNKIHHKEDMHRSAITHPLTDLEIEEMNERRKYEQMLYEKWANNPASYDPITGMTLGKMESIKHSEQKAYEEWASNPNSIDPVTGMTLMEMETLRKFEQKTYEELKKINTN</sequence>
<dbReference type="EMBL" id="JACHEO010000001">
    <property type="protein sequence ID" value="MBB5346594.1"/>
    <property type="molecule type" value="Genomic_DNA"/>
</dbReference>
<protein>
    <submittedName>
        <fullName evidence="1">Type II secretory pathway component GspD/PulD (Secretin)</fullName>
    </submittedName>
</protein>
<gene>
    <name evidence="1" type="ORF">HNQ81_000301</name>
</gene>
<accession>A0A840UTA2</accession>
<dbReference type="Proteomes" id="UP000539642">
    <property type="component" value="Unassembled WGS sequence"/>
</dbReference>
<reference evidence="1 2" key="1">
    <citation type="submission" date="2020-08" db="EMBL/GenBank/DDBJ databases">
        <title>Genomic Encyclopedia of Type Strains, Phase IV (KMG-IV): sequencing the most valuable type-strain genomes for metagenomic binning, comparative biology and taxonomic classification.</title>
        <authorList>
            <person name="Goeker M."/>
        </authorList>
    </citation>
    <scope>NUCLEOTIDE SEQUENCE [LARGE SCALE GENOMIC DNA]</scope>
    <source>
        <strain evidence="1 2">DSM 28570</strain>
    </source>
</reference>
<dbReference type="AlphaFoldDB" id="A0A840UTA2"/>
<evidence type="ECO:0000313" key="1">
    <source>
        <dbReference type="EMBL" id="MBB5346594.1"/>
    </source>
</evidence>
<name>A0A840UTA2_9BACT</name>
<organism evidence="1 2">
    <name type="scientific">Desulfoprunum benzoelyticum</name>
    <dbReference type="NCBI Taxonomy" id="1506996"/>
    <lineage>
        <taxon>Bacteria</taxon>
        <taxon>Pseudomonadati</taxon>
        <taxon>Thermodesulfobacteriota</taxon>
        <taxon>Desulfobulbia</taxon>
        <taxon>Desulfobulbales</taxon>
        <taxon>Desulfobulbaceae</taxon>
        <taxon>Desulfoprunum</taxon>
    </lineage>
</organism>
<proteinExistence type="predicted"/>
<keyword evidence="2" id="KW-1185">Reference proteome</keyword>
<comment type="caution">
    <text evidence="1">The sequence shown here is derived from an EMBL/GenBank/DDBJ whole genome shotgun (WGS) entry which is preliminary data.</text>
</comment>